<dbReference type="PROSITE" id="PS51898">
    <property type="entry name" value="TYR_RECOMBINASE"/>
    <property type="match status" value="1"/>
</dbReference>
<dbReference type="InterPro" id="IPR011010">
    <property type="entry name" value="DNA_brk_join_enz"/>
</dbReference>
<dbReference type="Pfam" id="PF00589">
    <property type="entry name" value="Phage_integrase"/>
    <property type="match status" value="1"/>
</dbReference>
<evidence type="ECO:0000313" key="7">
    <source>
        <dbReference type="Proteomes" id="UP001596004"/>
    </source>
</evidence>
<dbReference type="SUPFAM" id="SSF56349">
    <property type="entry name" value="DNA breaking-rejoining enzymes"/>
    <property type="match status" value="1"/>
</dbReference>
<evidence type="ECO:0000259" key="4">
    <source>
        <dbReference type="PROSITE" id="PS51898"/>
    </source>
</evidence>
<comment type="caution">
    <text evidence="6">The sequence shown here is derived from an EMBL/GenBank/DDBJ whole genome shotgun (WGS) entry which is preliminary data.</text>
</comment>
<organism evidence="6 7">
    <name type="scientific">Sphaerisporangium dianthi</name>
    <dbReference type="NCBI Taxonomy" id="1436120"/>
    <lineage>
        <taxon>Bacteria</taxon>
        <taxon>Bacillati</taxon>
        <taxon>Actinomycetota</taxon>
        <taxon>Actinomycetes</taxon>
        <taxon>Streptosporangiales</taxon>
        <taxon>Streptosporangiaceae</taxon>
        <taxon>Sphaerisporangium</taxon>
    </lineage>
</organism>
<evidence type="ECO:0000256" key="2">
    <source>
        <dbReference type="ARBA" id="ARBA00023172"/>
    </source>
</evidence>
<keyword evidence="1 3" id="KW-0238">DNA-binding</keyword>
<dbReference type="InterPro" id="IPR010998">
    <property type="entry name" value="Integrase_recombinase_N"/>
</dbReference>
<dbReference type="EMBL" id="JBHSFP010000063">
    <property type="protein sequence ID" value="MFC4536922.1"/>
    <property type="molecule type" value="Genomic_DNA"/>
</dbReference>
<evidence type="ECO:0000256" key="1">
    <source>
        <dbReference type="ARBA" id="ARBA00023125"/>
    </source>
</evidence>
<evidence type="ECO:0000313" key="6">
    <source>
        <dbReference type="EMBL" id="MFC4536922.1"/>
    </source>
</evidence>
<reference evidence="7" key="1">
    <citation type="journal article" date="2019" name="Int. J. Syst. Evol. Microbiol.">
        <title>The Global Catalogue of Microorganisms (GCM) 10K type strain sequencing project: providing services to taxonomists for standard genome sequencing and annotation.</title>
        <authorList>
            <consortium name="The Broad Institute Genomics Platform"/>
            <consortium name="The Broad Institute Genome Sequencing Center for Infectious Disease"/>
            <person name="Wu L."/>
            <person name="Ma J."/>
        </authorList>
    </citation>
    <scope>NUCLEOTIDE SEQUENCE [LARGE SCALE GENOMIC DNA]</scope>
    <source>
        <strain evidence="7">CGMCC 4.7132</strain>
    </source>
</reference>
<accession>A0ABV9CW36</accession>
<proteinExistence type="predicted"/>
<dbReference type="RefSeq" id="WP_380852287.1">
    <property type="nucleotide sequence ID" value="NZ_JBHSFP010000063.1"/>
</dbReference>
<dbReference type="InterPro" id="IPR002104">
    <property type="entry name" value="Integrase_catalytic"/>
</dbReference>
<keyword evidence="7" id="KW-1185">Reference proteome</keyword>
<dbReference type="InterPro" id="IPR044068">
    <property type="entry name" value="CB"/>
</dbReference>
<dbReference type="InterPro" id="IPR013762">
    <property type="entry name" value="Integrase-like_cat_sf"/>
</dbReference>
<dbReference type="PANTHER" id="PTHR30349:SF81">
    <property type="entry name" value="TYROSINE RECOMBINASE XERC"/>
    <property type="match status" value="1"/>
</dbReference>
<feature type="domain" description="Core-binding (CB)" evidence="5">
    <location>
        <begin position="70"/>
        <end position="163"/>
    </location>
</feature>
<dbReference type="InterPro" id="IPR050090">
    <property type="entry name" value="Tyrosine_recombinase_XerCD"/>
</dbReference>
<keyword evidence="2" id="KW-0233">DNA recombination</keyword>
<dbReference type="Gene3D" id="1.10.150.130">
    <property type="match status" value="1"/>
</dbReference>
<gene>
    <name evidence="6" type="ORF">ACFO60_39645</name>
</gene>
<dbReference type="PROSITE" id="PS51900">
    <property type="entry name" value="CB"/>
    <property type="match status" value="1"/>
</dbReference>
<dbReference type="Gene3D" id="1.10.443.10">
    <property type="entry name" value="Intergrase catalytic core"/>
    <property type="match status" value="1"/>
</dbReference>
<evidence type="ECO:0000256" key="3">
    <source>
        <dbReference type="PROSITE-ProRule" id="PRU01248"/>
    </source>
</evidence>
<name>A0ABV9CW36_9ACTN</name>
<dbReference type="Proteomes" id="UP001596004">
    <property type="component" value="Unassembled WGS sequence"/>
</dbReference>
<feature type="domain" description="Tyr recombinase" evidence="4">
    <location>
        <begin position="185"/>
        <end position="365"/>
    </location>
</feature>
<evidence type="ECO:0000259" key="5">
    <source>
        <dbReference type="PROSITE" id="PS51900"/>
    </source>
</evidence>
<protein>
    <submittedName>
        <fullName evidence="6">Tyrosine-type recombinase/integrase</fullName>
    </submittedName>
</protein>
<dbReference type="PANTHER" id="PTHR30349">
    <property type="entry name" value="PHAGE INTEGRASE-RELATED"/>
    <property type="match status" value="1"/>
</dbReference>
<sequence>MNEIIPTAVIRPAAPSPAAAVDPGRPGGLALPAPMVASVGDIAGLSPRRARGDGGEVPGADVDAIDALPAAVWSTVAAWLRAGKAVTTRQARLADTAALVRWLDAEAPGVGVLEVTEDHLTHYRDTIATGTARAGLSRPGTALAPSTIARRLSNASSLYAYAVRRRVLAANPADVVDRPEVSAIGTTPARTVTEQTALVDGAEAIAAAHPVDAAAVALLAVCAVRVGELVALTVGSVTADAGHTVILFRRKGGKTDRLPVPPRVRVLLEPLLHGRGPGEPLFTRDDGRPFDRWRMTTALRRAATAAGVDHHRLTPHTARATAATALLDAGVPIADVQEMLGHASPVTTQRYNRGRRKLDSHAAYRMAALLAGDA</sequence>